<evidence type="ECO:0000259" key="2">
    <source>
        <dbReference type="PROSITE" id="PS50263"/>
    </source>
</evidence>
<dbReference type="SUPFAM" id="SSF56317">
    <property type="entry name" value="Carbon-nitrogen hydrolase"/>
    <property type="match status" value="1"/>
</dbReference>
<evidence type="ECO:0000256" key="1">
    <source>
        <dbReference type="SAM" id="MobiDB-lite"/>
    </source>
</evidence>
<dbReference type="Proteomes" id="UP000664132">
    <property type="component" value="Unassembled WGS sequence"/>
</dbReference>
<dbReference type="InterPro" id="IPR003010">
    <property type="entry name" value="C-N_Hydrolase"/>
</dbReference>
<gene>
    <name evidence="3" type="ORF">IFR04_001631</name>
</gene>
<evidence type="ECO:0000313" key="3">
    <source>
        <dbReference type="EMBL" id="KAG4425264.1"/>
    </source>
</evidence>
<dbReference type="PROSITE" id="PS50263">
    <property type="entry name" value="CN_HYDROLASE"/>
    <property type="match status" value="1"/>
</dbReference>
<dbReference type="GO" id="GO:0008418">
    <property type="term" value="F:protein-N-terminal asparagine amidohydrolase activity"/>
    <property type="evidence" value="ECO:0007669"/>
    <property type="project" value="InterPro"/>
</dbReference>
<comment type="caution">
    <text evidence="3">The sequence shown here is derived from an EMBL/GenBank/DDBJ whole genome shotgun (WGS) entry which is preliminary data.</text>
</comment>
<protein>
    <recommendedName>
        <fullName evidence="2">CN hydrolase domain-containing protein</fullName>
    </recommendedName>
</protein>
<feature type="domain" description="CN hydrolase" evidence="2">
    <location>
        <begin position="1"/>
        <end position="279"/>
    </location>
</feature>
<dbReference type="PANTHER" id="PTHR11750:SF26">
    <property type="entry name" value="PROTEIN N-TERMINAL AMIDASE"/>
    <property type="match status" value="1"/>
</dbReference>
<dbReference type="CDD" id="cd07566">
    <property type="entry name" value="ScNTA1_like"/>
    <property type="match status" value="1"/>
</dbReference>
<dbReference type="GO" id="GO:0070773">
    <property type="term" value="F:protein-N-terminal glutamine amidohydrolase activity"/>
    <property type="evidence" value="ECO:0007669"/>
    <property type="project" value="InterPro"/>
</dbReference>
<reference evidence="3" key="1">
    <citation type="submission" date="2021-02" db="EMBL/GenBank/DDBJ databases">
        <title>Genome sequence Cadophora malorum strain M34.</title>
        <authorList>
            <person name="Stefanovic E."/>
            <person name="Vu D."/>
            <person name="Scully C."/>
            <person name="Dijksterhuis J."/>
            <person name="Roader J."/>
            <person name="Houbraken J."/>
        </authorList>
    </citation>
    <scope>NUCLEOTIDE SEQUENCE</scope>
    <source>
        <strain evidence="3">M34</strain>
    </source>
</reference>
<dbReference type="AlphaFoldDB" id="A0A8H7WI06"/>
<accession>A0A8H7WI06</accession>
<organism evidence="3 4">
    <name type="scientific">Cadophora malorum</name>
    <dbReference type="NCBI Taxonomy" id="108018"/>
    <lineage>
        <taxon>Eukaryota</taxon>
        <taxon>Fungi</taxon>
        <taxon>Dikarya</taxon>
        <taxon>Ascomycota</taxon>
        <taxon>Pezizomycotina</taxon>
        <taxon>Leotiomycetes</taxon>
        <taxon>Helotiales</taxon>
        <taxon>Ploettnerulaceae</taxon>
        <taxon>Cadophora</taxon>
    </lineage>
</organism>
<dbReference type="InterPro" id="IPR036526">
    <property type="entry name" value="C-N_Hydrolase_sf"/>
</dbReference>
<dbReference type="Gene3D" id="3.60.110.10">
    <property type="entry name" value="Carbon-nitrogen hydrolase"/>
    <property type="match status" value="1"/>
</dbReference>
<dbReference type="EMBL" id="JAFJYH010000012">
    <property type="protein sequence ID" value="KAG4425264.1"/>
    <property type="molecule type" value="Genomic_DNA"/>
</dbReference>
<dbReference type="PANTHER" id="PTHR11750">
    <property type="entry name" value="PROTEIN N-TERMINAL AMIDASE"/>
    <property type="match status" value="1"/>
</dbReference>
<proteinExistence type="predicted"/>
<feature type="compositionally biased region" description="Polar residues" evidence="1">
    <location>
        <begin position="365"/>
        <end position="385"/>
    </location>
</feature>
<evidence type="ECO:0000313" key="4">
    <source>
        <dbReference type="Proteomes" id="UP000664132"/>
    </source>
</evidence>
<keyword evidence="4" id="KW-1185">Reference proteome</keyword>
<feature type="region of interest" description="Disordered" evidence="1">
    <location>
        <begin position="286"/>
        <end position="469"/>
    </location>
</feature>
<feature type="compositionally biased region" description="Basic and acidic residues" evidence="1">
    <location>
        <begin position="422"/>
        <end position="431"/>
    </location>
</feature>
<dbReference type="InterPro" id="IPR039703">
    <property type="entry name" value="Nta1"/>
</dbReference>
<sequence length="469" mass="51671">MRIACLQFAPQVGDVDNNLNRADAVLSRANPQNLDLLVLPELAFSGYNFRSLQHITPYLEPTAAGITSLWARTTALKYDCIVTAGYPEKVDLIAKWPAGPEYYNSTITVSADGETLCNYRKTFLYYTDETWALEGNGFFAGPIDGLGEVAMGICMDLNPYKFEAPWNAWEFAHHVLHVNANLAILSMAWLTREDPRAYSRVPREPDMETLSYWLARLEPMIRAEAEGEIVVVFANRCGSEEEAVYAGTSAVIGINAGEVKVYGILGRGEKELLVVDTSKRAQAKLVSQPNSAASAAASAVPTTSDDSPMAEIPDAEYVGSNNDGESSLLPDDDYYEFSPVSPSDARFPQQFYDSEAEAATDVNRRNSLLSSIDRTEYSTPSQDSPTFYRPPSPKSRDQSPGQQYEEFGHELAGDDASAISNEIRDQPRDAHSAPNSAATIPDNYESIFTRNSLGPRSRHVSPRPKSTMW</sequence>
<dbReference type="Pfam" id="PF00795">
    <property type="entry name" value="CN_hydrolase"/>
    <property type="match status" value="1"/>
</dbReference>
<dbReference type="OrthoDB" id="201515at2759"/>
<dbReference type="GO" id="GO:0030163">
    <property type="term" value="P:protein catabolic process"/>
    <property type="evidence" value="ECO:0007669"/>
    <property type="project" value="TreeGrafter"/>
</dbReference>
<name>A0A8H7WI06_9HELO</name>